<feature type="compositionally biased region" description="Low complexity" evidence="1">
    <location>
        <begin position="19"/>
        <end position="33"/>
    </location>
</feature>
<feature type="region of interest" description="Disordered" evidence="1">
    <location>
        <begin position="79"/>
        <end position="100"/>
    </location>
</feature>
<dbReference type="AlphaFoldDB" id="A0A6V8KEJ5"/>
<name>A0A6V8KEJ5_9ACTN</name>
<gene>
    <name evidence="2" type="ORF">Phou_078230</name>
</gene>
<reference evidence="2 3" key="1">
    <citation type="submission" date="2020-03" db="EMBL/GenBank/DDBJ databases">
        <title>Whole genome shotgun sequence of Phytohabitans houttuyneae NBRC 108639.</title>
        <authorList>
            <person name="Komaki H."/>
            <person name="Tamura T."/>
        </authorList>
    </citation>
    <scope>NUCLEOTIDE SEQUENCE [LARGE SCALE GENOMIC DNA]</scope>
    <source>
        <strain evidence="2 3">NBRC 108639</strain>
    </source>
</reference>
<evidence type="ECO:0000313" key="2">
    <source>
        <dbReference type="EMBL" id="GFJ83643.1"/>
    </source>
</evidence>
<organism evidence="2 3">
    <name type="scientific">Phytohabitans houttuyneae</name>
    <dbReference type="NCBI Taxonomy" id="1076126"/>
    <lineage>
        <taxon>Bacteria</taxon>
        <taxon>Bacillati</taxon>
        <taxon>Actinomycetota</taxon>
        <taxon>Actinomycetes</taxon>
        <taxon>Micromonosporales</taxon>
        <taxon>Micromonosporaceae</taxon>
    </lineage>
</organism>
<proteinExistence type="predicted"/>
<accession>A0A6V8KEJ5</accession>
<evidence type="ECO:0000256" key="1">
    <source>
        <dbReference type="SAM" id="MobiDB-lite"/>
    </source>
</evidence>
<feature type="region of interest" description="Disordered" evidence="1">
    <location>
        <begin position="1"/>
        <end position="33"/>
    </location>
</feature>
<protein>
    <submittedName>
        <fullName evidence="2">Uncharacterized protein</fullName>
    </submittedName>
</protein>
<feature type="compositionally biased region" description="Basic and acidic residues" evidence="1">
    <location>
        <begin position="91"/>
        <end position="100"/>
    </location>
</feature>
<dbReference type="EMBL" id="BLPF01000003">
    <property type="protein sequence ID" value="GFJ83643.1"/>
    <property type="molecule type" value="Genomic_DNA"/>
</dbReference>
<reference evidence="2 3" key="2">
    <citation type="submission" date="2020-03" db="EMBL/GenBank/DDBJ databases">
        <authorList>
            <person name="Ichikawa N."/>
            <person name="Kimura A."/>
            <person name="Kitahashi Y."/>
            <person name="Uohara A."/>
        </authorList>
    </citation>
    <scope>NUCLEOTIDE SEQUENCE [LARGE SCALE GENOMIC DNA]</scope>
    <source>
        <strain evidence="2 3">NBRC 108639</strain>
    </source>
</reference>
<sequence length="100" mass="10440">MRADVHNAGRVVYRKSPMTDTTAPTTPATTPTTFQAGELKIGSCGLSGAVRGGVNSWAGVRGTDPFHLFRLARPASTLSRMISSESASSAVKEDAATSKE</sequence>
<evidence type="ECO:0000313" key="3">
    <source>
        <dbReference type="Proteomes" id="UP000482800"/>
    </source>
</evidence>
<comment type="caution">
    <text evidence="2">The sequence shown here is derived from an EMBL/GenBank/DDBJ whole genome shotgun (WGS) entry which is preliminary data.</text>
</comment>
<keyword evidence="3" id="KW-1185">Reference proteome</keyword>
<dbReference type="Proteomes" id="UP000482800">
    <property type="component" value="Unassembled WGS sequence"/>
</dbReference>